<dbReference type="Pfam" id="PF18199">
    <property type="entry name" value="Dynein_C"/>
    <property type="match status" value="1"/>
</dbReference>
<dbReference type="InterPro" id="IPR004273">
    <property type="entry name" value="Dynein_heavy_D6_P-loop"/>
</dbReference>
<gene>
    <name evidence="4" type="ORF">GSLYS_00009587001</name>
</gene>
<feature type="domain" description="Dynein heavy chain AAA lid" evidence="2">
    <location>
        <begin position="111"/>
        <end position="247"/>
    </location>
</feature>
<dbReference type="PANTHER" id="PTHR46961">
    <property type="entry name" value="DYNEIN HEAVY CHAIN 1, AXONEMAL-LIKE PROTEIN"/>
    <property type="match status" value="1"/>
</dbReference>
<sequence length="306" mass="35318">GQEVVAERAIDIAAKKGHWVVLQNVHLVARWLPSLEKKLEQYSEESHLNYRLFISAEPAAAREYHIMPQAILESSVKITNEPPTGMFANLHKALDNFTQDTLEMCSKEIEFKSVLFALCYFHAVVCERRKFGAQGWNRVYPFNVGDLTISVNVLYNYLEANNKVPWEDLRYLFGEIMYGGHITDDWDRKLCRTYLEVYMNQDMIDSELFLAPGFAVPPNTDYEGYHQYIDEELPPETPYLYGLHPNAEIEFLTKTSDNLLKTVFEMQPRDASGDSGESVSKEDKVKEILDELSEKLPEPFNIEEIM</sequence>
<dbReference type="GO" id="GO:0007018">
    <property type="term" value="P:microtubule-based movement"/>
    <property type="evidence" value="ECO:0007669"/>
    <property type="project" value="InterPro"/>
</dbReference>
<dbReference type="Gene3D" id="1.10.8.720">
    <property type="entry name" value="Region D6 of dynein motor"/>
    <property type="match status" value="1"/>
</dbReference>
<comment type="caution">
    <text evidence="4">The sequence shown here is derived from an EMBL/GenBank/DDBJ whole genome shotgun (WGS) entry which is preliminary data.</text>
</comment>
<feature type="non-terminal residue" evidence="4">
    <location>
        <position position="306"/>
    </location>
</feature>
<dbReference type="InterPro" id="IPR027417">
    <property type="entry name" value="P-loop_NTPase"/>
</dbReference>
<dbReference type="InterPro" id="IPR026983">
    <property type="entry name" value="DHC"/>
</dbReference>
<evidence type="ECO:0000259" key="1">
    <source>
        <dbReference type="Pfam" id="PF03028"/>
    </source>
</evidence>
<dbReference type="Pfam" id="PF18198">
    <property type="entry name" value="AAA_lid_11"/>
    <property type="match status" value="1"/>
</dbReference>
<feature type="domain" description="Dynein heavy chain region D6 P-loop" evidence="1">
    <location>
        <begin position="1"/>
        <end position="79"/>
    </location>
</feature>
<dbReference type="FunFam" id="1.10.8.720:FF:000002">
    <property type="entry name" value="Dynein heavy chain 9, axonemal"/>
    <property type="match status" value="1"/>
</dbReference>
<evidence type="ECO:0008006" key="6">
    <source>
        <dbReference type="Google" id="ProtNLM"/>
    </source>
</evidence>
<evidence type="ECO:0000259" key="3">
    <source>
        <dbReference type="Pfam" id="PF18199"/>
    </source>
</evidence>
<reference evidence="4 5" key="1">
    <citation type="submission" date="2024-04" db="EMBL/GenBank/DDBJ databases">
        <authorList>
            <consortium name="Genoscope - CEA"/>
            <person name="William W."/>
        </authorList>
    </citation>
    <scope>NUCLEOTIDE SEQUENCE [LARGE SCALE GENOMIC DNA]</scope>
</reference>
<dbReference type="Gene3D" id="3.40.50.300">
    <property type="entry name" value="P-loop containing nucleotide triphosphate hydrolases"/>
    <property type="match status" value="1"/>
</dbReference>
<dbReference type="InterPro" id="IPR041228">
    <property type="entry name" value="Dynein_C"/>
</dbReference>
<dbReference type="Pfam" id="PF03028">
    <property type="entry name" value="Dynein_heavy"/>
    <property type="match status" value="1"/>
</dbReference>
<feature type="domain" description="Dynein heavy chain C-terminal" evidence="3">
    <location>
        <begin position="253"/>
        <end position="304"/>
    </location>
</feature>
<proteinExistence type="predicted"/>
<evidence type="ECO:0000313" key="5">
    <source>
        <dbReference type="Proteomes" id="UP001497497"/>
    </source>
</evidence>
<dbReference type="GO" id="GO:0008569">
    <property type="term" value="F:minus-end-directed microtubule motor activity"/>
    <property type="evidence" value="ECO:0007669"/>
    <property type="project" value="InterPro"/>
</dbReference>
<dbReference type="EMBL" id="CAXITT010000207">
    <property type="protein sequence ID" value="CAL1535627.1"/>
    <property type="molecule type" value="Genomic_DNA"/>
</dbReference>
<protein>
    <recommendedName>
        <fullName evidence="6">Dynein heavy chain</fullName>
    </recommendedName>
</protein>
<accession>A0AAV2HP69</accession>
<evidence type="ECO:0000259" key="2">
    <source>
        <dbReference type="Pfam" id="PF18198"/>
    </source>
</evidence>
<feature type="non-terminal residue" evidence="4">
    <location>
        <position position="1"/>
    </location>
</feature>
<dbReference type="InterPro" id="IPR042219">
    <property type="entry name" value="AAA_lid_11_sf"/>
</dbReference>
<dbReference type="GO" id="GO:0030286">
    <property type="term" value="C:dynein complex"/>
    <property type="evidence" value="ECO:0007669"/>
    <property type="project" value="InterPro"/>
</dbReference>
<dbReference type="InterPro" id="IPR041658">
    <property type="entry name" value="AAA_lid_11"/>
</dbReference>
<keyword evidence="5" id="KW-1185">Reference proteome</keyword>
<dbReference type="GO" id="GO:0045505">
    <property type="term" value="F:dynein intermediate chain binding"/>
    <property type="evidence" value="ECO:0007669"/>
    <property type="project" value="InterPro"/>
</dbReference>
<dbReference type="Proteomes" id="UP001497497">
    <property type="component" value="Unassembled WGS sequence"/>
</dbReference>
<dbReference type="AlphaFoldDB" id="A0AAV2HP69"/>
<dbReference type="GO" id="GO:0051959">
    <property type="term" value="F:dynein light intermediate chain binding"/>
    <property type="evidence" value="ECO:0007669"/>
    <property type="project" value="InterPro"/>
</dbReference>
<name>A0AAV2HP69_LYMST</name>
<organism evidence="4 5">
    <name type="scientific">Lymnaea stagnalis</name>
    <name type="common">Great pond snail</name>
    <name type="synonym">Helix stagnalis</name>
    <dbReference type="NCBI Taxonomy" id="6523"/>
    <lineage>
        <taxon>Eukaryota</taxon>
        <taxon>Metazoa</taxon>
        <taxon>Spiralia</taxon>
        <taxon>Lophotrochozoa</taxon>
        <taxon>Mollusca</taxon>
        <taxon>Gastropoda</taxon>
        <taxon>Heterobranchia</taxon>
        <taxon>Euthyneura</taxon>
        <taxon>Panpulmonata</taxon>
        <taxon>Hygrophila</taxon>
        <taxon>Lymnaeoidea</taxon>
        <taxon>Lymnaeidae</taxon>
        <taxon>Lymnaea</taxon>
    </lineage>
</organism>
<evidence type="ECO:0000313" key="4">
    <source>
        <dbReference type="EMBL" id="CAL1535627.1"/>
    </source>
</evidence>
<dbReference type="PANTHER" id="PTHR46961:SF20">
    <property type="entry name" value="LOW QUALITY PROTEIN: DYNEIN BETA CHAIN, CILIARY-LIKE"/>
    <property type="match status" value="1"/>
</dbReference>